<dbReference type="InterPro" id="IPR011335">
    <property type="entry name" value="Restrct_endonuc-II-like"/>
</dbReference>
<proteinExistence type="predicted"/>
<dbReference type="Pfam" id="PF05685">
    <property type="entry name" value="Uma2"/>
    <property type="match status" value="1"/>
</dbReference>
<reference evidence="2" key="1">
    <citation type="submission" date="2020-10" db="EMBL/GenBank/DDBJ databases">
        <authorList>
            <person name="Castelo-Branco R."/>
            <person name="Eusebio N."/>
            <person name="Adriana R."/>
            <person name="Vieira A."/>
            <person name="Brugerolle De Fraissinette N."/>
            <person name="Rezende De Castro R."/>
            <person name="Schneider M.P."/>
            <person name="Vasconcelos V."/>
            <person name="Leao P.N."/>
        </authorList>
    </citation>
    <scope>NUCLEOTIDE SEQUENCE</scope>
    <source>
        <strain evidence="2">LEGE 12446</strain>
    </source>
</reference>
<protein>
    <submittedName>
        <fullName evidence="2">Uma2 family endonuclease</fullName>
    </submittedName>
</protein>
<comment type="caution">
    <text evidence="2">The sequence shown here is derived from an EMBL/GenBank/DDBJ whole genome shotgun (WGS) entry which is preliminary data.</text>
</comment>
<dbReference type="SUPFAM" id="SSF52980">
    <property type="entry name" value="Restriction endonuclease-like"/>
    <property type="match status" value="1"/>
</dbReference>
<dbReference type="RefSeq" id="WP_193916897.1">
    <property type="nucleotide sequence ID" value="NZ_JADEXS020000001.1"/>
</dbReference>
<feature type="domain" description="Putative restriction endonuclease" evidence="1">
    <location>
        <begin position="11"/>
        <end position="196"/>
    </location>
</feature>
<keyword evidence="2" id="KW-0378">Hydrolase</keyword>
<dbReference type="PANTHER" id="PTHR34107">
    <property type="entry name" value="SLL0198 PROTEIN-RELATED"/>
    <property type="match status" value="1"/>
</dbReference>
<organism evidence="2 3">
    <name type="scientific">Desmonostoc muscorum LEGE 12446</name>
    <dbReference type="NCBI Taxonomy" id="1828758"/>
    <lineage>
        <taxon>Bacteria</taxon>
        <taxon>Bacillati</taxon>
        <taxon>Cyanobacteriota</taxon>
        <taxon>Cyanophyceae</taxon>
        <taxon>Nostocales</taxon>
        <taxon>Nostocaceae</taxon>
        <taxon>Desmonostoc</taxon>
    </lineage>
</organism>
<keyword evidence="3" id="KW-1185">Reference proteome</keyword>
<evidence type="ECO:0000313" key="2">
    <source>
        <dbReference type="EMBL" id="MBE9023326.1"/>
    </source>
</evidence>
<dbReference type="Gene3D" id="3.90.1570.10">
    <property type="entry name" value="tt1808, chain A"/>
    <property type="match status" value="1"/>
</dbReference>
<dbReference type="PANTHER" id="PTHR34107:SF2">
    <property type="entry name" value="SLL0888 PROTEIN"/>
    <property type="match status" value="1"/>
</dbReference>
<gene>
    <name evidence="2" type="ORF">IQ276_13075</name>
</gene>
<name>A0A8J7DAH3_DESMC</name>
<accession>A0A8J7DAH3</accession>
<dbReference type="EMBL" id="JADEXS010000149">
    <property type="protein sequence ID" value="MBE9023326.1"/>
    <property type="molecule type" value="Genomic_DNA"/>
</dbReference>
<dbReference type="AlphaFoldDB" id="A0A8J7DAH3"/>
<evidence type="ECO:0000259" key="1">
    <source>
        <dbReference type="Pfam" id="PF05685"/>
    </source>
</evidence>
<evidence type="ECO:0000313" key="3">
    <source>
        <dbReference type="Proteomes" id="UP000622533"/>
    </source>
</evidence>
<sequence>MVQVLPAPVTFEQFAEWYPDTGVRYELHNGTIVEMNQPVGEHELIIALLSRNLTVEIVRRNLPYVISKNAFVKPPMVDSGYCPDILLLNVDNLANEPLWQKQSTVTQAASVPFVAEVVSTNWGVDYGNKVSDYEAIGIPEYWIIDYLGVGGRRFIGNPKLPTLSIYSLIEGEYQVAQFKGDELISSPTFPELRLTAKEVLMTAQ</sequence>
<dbReference type="CDD" id="cd06260">
    <property type="entry name" value="DUF820-like"/>
    <property type="match status" value="1"/>
</dbReference>
<dbReference type="GO" id="GO:0004519">
    <property type="term" value="F:endonuclease activity"/>
    <property type="evidence" value="ECO:0007669"/>
    <property type="project" value="UniProtKB-KW"/>
</dbReference>
<keyword evidence="2" id="KW-0540">Nuclease</keyword>
<dbReference type="InterPro" id="IPR012296">
    <property type="entry name" value="Nuclease_put_TT1808"/>
</dbReference>
<keyword evidence="2" id="KW-0255">Endonuclease</keyword>
<dbReference type="Proteomes" id="UP000622533">
    <property type="component" value="Unassembled WGS sequence"/>
</dbReference>
<dbReference type="InterPro" id="IPR008538">
    <property type="entry name" value="Uma2"/>
</dbReference>